<feature type="repeat" description="WD" evidence="3">
    <location>
        <begin position="200"/>
        <end position="242"/>
    </location>
</feature>
<evidence type="ECO:0000256" key="4">
    <source>
        <dbReference type="SAM" id="MobiDB-lite"/>
    </source>
</evidence>
<dbReference type="GO" id="GO:0005634">
    <property type="term" value="C:nucleus"/>
    <property type="evidence" value="ECO:0007669"/>
    <property type="project" value="TreeGrafter"/>
</dbReference>
<dbReference type="PROSITE" id="PS00678">
    <property type="entry name" value="WD_REPEATS_1"/>
    <property type="match status" value="1"/>
</dbReference>
<dbReference type="SUPFAM" id="SSF50978">
    <property type="entry name" value="WD40 repeat-like"/>
    <property type="match status" value="1"/>
</dbReference>
<keyword evidence="6" id="KW-1185">Reference proteome</keyword>
<evidence type="ECO:0000256" key="3">
    <source>
        <dbReference type="PROSITE-ProRule" id="PRU00221"/>
    </source>
</evidence>
<dbReference type="EMBL" id="BLZA01000040">
    <property type="protein sequence ID" value="GHJ89278.1"/>
    <property type="molecule type" value="Genomic_DNA"/>
</dbReference>
<dbReference type="PRINTS" id="PR00320">
    <property type="entry name" value="GPROTEINBRPT"/>
</dbReference>
<dbReference type="Pfam" id="PF00400">
    <property type="entry name" value="WD40"/>
    <property type="match status" value="4"/>
</dbReference>
<feature type="region of interest" description="Disordered" evidence="4">
    <location>
        <begin position="1"/>
        <end position="78"/>
    </location>
</feature>
<dbReference type="InterPro" id="IPR051858">
    <property type="entry name" value="WD_repeat_GAD-1"/>
</dbReference>
<dbReference type="InterPro" id="IPR020472">
    <property type="entry name" value="WD40_PAC1"/>
</dbReference>
<keyword evidence="2" id="KW-0677">Repeat</keyword>
<dbReference type="InterPro" id="IPR001680">
    <property type="entry name" value="WD40_rpt"/>
</dbReference>
<dbReference type="InterPro" id="IPR036322">
    <property type="entry name" value="WD40_repeat_dom_sf"/>
</dbReference>
<evidence type="ECO:0008006" key="7">
    <source>
        <dbReference type="Google" id="ProtNLM"/>
    </source>
</evidence>
<evidence type="ECO:0000313" key="6">
    <source>
        <dbReference type="Proteomes" id="UP000620104"/>
    </source>
</evidence>
<dbReference type="Gene3D" id="2.130.10.10">
    <property type="entry name" value="YVTN repeat-like/Quinoprotein amine dehydrogenase"/>
    <property type="match status" value="2"/>
</dbReference>
<feature type="compositionally biased region" description="Basic and acidic residues" evidence="4">
    <location>
        <begin position="482"/>
        <end position="494"/>
    </location>
</feature>
<feature type="repeat" description="WD" evidence="3">
    <location>
        <begin position="250"/>
        <end position="291"/>
    </location>
</feature>
<feature type="region of interest" description="Disordered" evidence="4">
    <location>
        <begin position="541"/>
        <end position="568"/>
    </location>
</feature>
<evidence type="ECO:0000256" key="2">
    <source>
        <dbReference type="ARBA" id="ARBA00022737"/>
    </source>
</evidence>
<keyword evidence="1 3" id="KW-0853">WD repeat</keyword>
<proteinExistence type="predicted"/>
<protein>
    <recommendedName>
        <fullName evidence="7">WD40 repeat domain-containing protein</fullName>
    </recommendedName>
</protein>
<dbReference type="OrthoDB" id="10264376at2759"/>
<dbReference type="GO" id="GO:0035861">
    <property type="term" value="C:site of double-strand break"/>
    <property type="evidence" value="ECO:0007669"/>
    <property type="project" value="TreeGrafter"/>
</dbReference>
<dbReference type="InterPro" id="IPR015943">
    <property type="entry name" value="WD40/YVTN_repeat-like_dom_sf"/>
</dbReference>
<reference evidence="5" key="1">
    <citation type="submission" date="2020-07" db="EMBL/GenBank/DDBJ databases">
        <title>Draft Genome Sequence of a Deep-Sea Yeast, Naganishia (Cryptococcus) liquefaciens strain N6.</title>
        <authorList>
            <person name="Han Y.W."/>
            <person name="Kajitani R."/>
            <person name="Morimoto H."/>
            <person name="Parhat M."/>
            <person name="Tsubouchi H."/>
            <person name="Bakenova O."/>
            <person name="Ogata M."/>
            <person name="Argunhan B."/>
            <person name="Aoki R."/>
            <person name="Kajiwara S."/>
            <person name="Itoh T."/>
            <person name="Iwasaki H."/>
        </authorList>
    </citation>
    <scope>NUCLEOTIDE SEQUENCE</scope>
    <source>
        <strain evidence="5">N6</strain>
    </source>
</reference>
<evidence type="ECO:0000256" key="1">
    <source>
        <dbReference type="ARBA" id="ARBA00022574"/>
    </source>
</evidence>
<gene>
    <name evidence="5" type="ORF">NliqN6_5680</name>
</gene>
<accession>A0A8H3TY94</accession>
<dbReference type="PROSITE" id="PS50082">
    <property type="entry name" value="WD_REPEATS_2"/>
    <property type="match status" value="4"/>
</dbReference>
<name>A0A8H3TY94_9TREE</name>
<dbReference type="PROSITE" id="PS50294">
    <property type="entry name" value="WD_REPEATS_REGION"/>
    <property type="match status" value="3"/>
</dbReference>
<dbReference type="Proteomes" id="UP000620104">
    <property type="component" value="Unassembled WGS sequence"/>
</dbReference>
<dbReference type="AlphaFoldDB" id="A0A8H3TY94"/>
<feature type="region of interest" description="Disordered" evidence="4">
    <location>
        <begin position="461"/>
        <end position="505"/>
    </location>
</feature>
<dbReference type="SMART" id="SM00320">
    <property type="entry name" value="WD40"/>
    <property type="match status" value="5"/>
</dbReference>
<evidence type="ECO:0000313" key="5">
    <source>
        <dbReference type="EMBL" id="GHJ89278.1"/>
    </source>
</evidence>
<sequence>MDGLPLSFGKKAPPKKSNVKRKLEETRRDDVAPVKEEVKPTTAAAQGKKRGFEEVEDAPIFTENKVGSNVQNDDDDDGDVEEGLDTVDEMPVSHEIVLKDHSKAVTALSIDPSGARLVTGGHDYDLKYWDFGGMDSRMKPFTSVEPCGSNPVVSAEWSGDGQGVLVAGGGWSAVVWGRDGGEEGATFNKGDPYIRDMRHTKGHVADLTAATWNPTSSTEFLTSSNDSTLRIWDTSNRMAHKSIIVVKSRERGARTKVTMCAYNSDGHTVSGGCEDGTIHLWDTRSNLARPTRSCETAHEKGVGAVSGMAFSRDNTHLVTRGGDATVKLWDMRSLRKPLAVADGLPNAYPQTNIIFAPDDRTILTGLSVTKGEGKKGEIVVLNREGLMEKRRLAISEGSVIKVAWHSRINQILATTSLGACHVLYSPTASIHGALLPLSKMPRQNSARDDVYTNPNLPPVIMTPHALPMFKDEDYRQTKRQRDKQSMTRKPEEPLKGAGKGGRVGSSATQHLVQHMFKNTMRDEDPREALLKYADTEADPIYTKAWKENQPKPVFDNSGNTEKKDGQEK</sequence>
<feature type="compositionally biased region" description="Basic and acidic residues" evidence="4">
    <location>
        <begin position="21"/>
        <end position="39"/>
    </location>
</feature>
<comment type="caution">
    <text evidence="5">The sequence shown here is derived from an EMBL/GenBank/DDBJ whole genome shotgun (WGS) entry which is preliminary data.</text>
</comment>
<dbReference type="PANTHER" id="PTHR16017:SF0">
    <property type="entry name" value="WD REPEAT-CONTAINING PROTEIN 70"/>
    <property type="match status" value="1"/>
</dbReference>
<organism evidence="5 6">
    <name type="scientific">Naganishia liquefaciens</name>
    <dbReference type="NCBI Taxonomy" id="104408"/>
    <lineage>
        <taxon>Eukaryota</taxon>
        <taxon>Fungi</taxon>
        <taxon>Dikarya</taxon>
        <taxon>Basidiomycota</taxon>
        <taxon>Agaricomycotina</taxon>
        <taxon>Tremellomycetes</taxon>
        <taxon>Filobasidiales</taxon>
        <taxon>Filobasidiaceae</taxon>
        <taxon>Naganishia</taxon>
    </lineage>
</organism>
<dbReference type="PANTHER" id="PTHR16017">
    <property type="entry name" value="GASTRULATION DEFECTIVE PROTEIN 1-RELATED"/>
    <property type="match status" value="1"/>
</dbReference>
<dbReference type="InterPro" id="IPR019775">
    <property type="entry name" value="WD40_repeat_CS"/>
</dbReference>
<feature type="repeat" description="WD" evidence="3">
    <location>
        <begin position="98"/>
        <end position="130"/>
    </location>
</feature>
<feature type="repeat" description="WD" evidence="3">
    <location>
        <begin position="305"/>
        <end position="339"/>
    </location>
</feature>